<evidence type="ECO:0000313" key="3">
    <source>
        <dbReference type="EMBL" id="MDF9409511.1"/>
    </source>
</evidence>
<keyword evidence="4" id="KW-1185">Reference proteome</keyword>
<proteinExistence type="predicted"/>
<dbReference type="Pfam" id="PF07282">
    <property type="entry name" value="Cas12f1-like_TNB"/>
    <property type="match status" value="1"/>
</dbReference>
<organism evidence="3 4">
    <name type="scientific">Pelotomaculum isophthalicicum JI</name>
    <dbReference type="NCBI Taxonomy" id="947010"/>
    <lineage>
        <taxon>Bacteria</taxon>
        <taxon>Bacillati</taxon>
        <taxon>Bacillota</taxon>
        <taxon>Clostridia</taxon>
        <taxon>Eubacteriales</taxon>
        <taxon>Desulfotomaculaceae</taxon>
        <taxon>Pelotomaculum</taxon>
    </lineage>
</organism>
<protein>
    <submittedName>
        <fullName evidence="3">Zinc ribbon domain-containing protein</fullName>
    </submittedName>
</protein>
<name>A0A9X4H435_9FIRM</name>
<dbReference type="Proteomes" id="UP001154312">
    <property type="component" value="Unassembled WGS sequence"/>
</dbReference>
<reference evidence="3" key="1">
    <citation type="submission" date="2022-02" db="EMBL/GenBank/DDBJ databases">
        <authorList>
            <person name="Leng L."/>
        </authorList>
    </citation>
    <scope>NUCLEOTIDE SEQUENCE</scope>
    <source>
        <strain evidence="3">JI</strain>
    </source>
</reference>
<accession>A0A9X4H435</accession>
<dbReference type="InterPro" id="IPR010095">
    <property type="entry name" value="Cas12f1-like_TNB"/>
</dbReference>
<dbReference type="AlphaFoldDB" id="A0A9X4H435"/>
<evidence type="ECO:0000313" key="4">
    <source>
        <dbReference type="Proteomes" id="UP001154312"/>
    </source>
</evidence>
<dbReference type="GO" id="GO:0003677">
    <property type="term" value="F:DNA binding"/>
    <property type="evidence" value="ECO:0007669"/>
    <property type="project" value="UniProtKB-KW"/>
</dbReference>
<sequence length="409" mass="47255">MPTKTIKQTLEYRFPEWLKLTEGLFNEVTAFYFSIIKEHDLILGLTNKKALTELERLTHKTKDNPSPLFPLRWDIPAMFRRACINTAIGAARSFFSKLKRWKDAKAKAEAKGKKFKYRPPVPPREWQRNTLFYTGQYKGYTGKSIMLKLYDGSTWRWVKYHLTGRRVQDGWKIGCPRAVIKKNRIELHFPVEKEKPAVKSVAEQVKDPNLKICAVDLNTCDKLAVCGIFKSDGTQVATRFIRGGDNLNGRRKRLLGIIATKLSLTGSLNKDEQDNKALWNKIHNIDDNEAHRVSRRILDFALEHGASIIVFEHSNSFKPEQGKYSRRANSRRSYWLRGRIFHYTKYKAWEYGIITSRVNPKDISRLCAGCGAEIDRRAPLFTCKCGKKGSVDLNTVRNIGKKFFLRYTA</sequence>
<feature type="domain" description="Cas12f1-like TNB" evidence="2">
    <location>
        <begin position="339"/>
        <end position="399"/>
    </location>
</feature>
<evidence type="ECO:0000259" key="2">
    <source>
        <dbReference type="Pfam" id="PF07282"/>
    </source>
</evidence>
<evidence type="ECO:0000256" key="1">
    <source>
        <dbReference type="ARBA" id="ARBA00023125"/>
    </source>
</evidence>
<dbReference type="EMBL" id="JAKOAV010000033">
    <property type="protein sequence ID" value="MDF9409511.1"/>
    <property type="molecule type" value="Genomic_DNA"/>
</dbReference>
<gene>
    <name evidence="3" type="ORF">L7E55_14290</name>
</gene>
<dbReference type="RefSeq" id="WP_277444984.1">
    <property type="nucleotide sequence ID" value="NZ_JAKOAV010000033.1"/>
</dbReference>
<keyword evidence="1" id="KW-0238">DNA-binding</keyword>
<comment type="caution">
    <text evidence="3">The sequence shown here is derived from an EMBL/GenBank/DDBJ whole genome shotgun (WGS) entry which is preliminary data.</text>
</comment>